<feature type="non-terminal residue" evidence="1">
    <location>
        <position position="1"/>
    </location>
</feature>
<dbReference type="Proteomes" id="UP000811365">
    <property type="component" value="Unassembled WGS sequence"/>
</dbReference>
<evidence type="ECO:0000313" key="1">
    <source>
        <dbReference type="EMBL" id="MBS6622565.1"/>
    </source>
</evidence>
<dbReference type="EMBL" id="JAGZYH010000040">
    <property type="protein sequence ID" value="MBS6622565.1"/>
    <property type="molecule type" value="Genomic_DNA"/>
</dbReference>
<dbReference type="PANTHER" id="PTHR10000:SF8">
    <property type="entry name" value="HAD SUPERFAMILY HYDROLASE-LIKE, TYPE 3"/>
    <property type="match status" value="1"/>
</dbReference>
<dbReference type="PANTHER" id="PTHR10000">
    <property type="entry name" value="PHOSPHOSERINE PHOSPHATASE"/>
    <property type="match status" value="1"/>
</dbReference>
<dbReference type="SUPFAM" id="SSF56784">
    <property type="entry name" value="HAD-like"/>
    <property type="match status" value="1"/>
</dbReference>
<dbReference type="GO" id="GO:0000287">
    <property type="term" value="F:magnesium ion binding"/>
    <property type="evidence" value="ECO:0007669"/>
    <property type="project" value="TreeGrafter"/>
</dbReference>
<dbReference type="InterPro" id="IPR023214">
    <property type="entry name" value="HAD_sf"/>
</dbReference>
<sequence length="71" mass="7509">SLLALADHLGIPREATLAVGDSENDRAMLEKAGVAAVMANGMEHIRKLADIVSENDNDHDGVAEIFARLGL</sequence>
<reference evidence="1" key="1">
    <citation type="submission" date="2021-02" db="EMBL/GenBank/DDBJ databases">
        <title>Infant gut strain persistence is associated with maternal origin, phylogeny, and functional potential including surface adhesion and iron acquisition.</title>
        <authorList>
            <person name="Lou Y.C."/>
        </authorList>
    </citation>
    <scope>NUCLEOTIDE SEQUENCE</scope>
    <source>
        <strain evidence="1">L2_039_000G1_dasL2_039_000G1_maxbin2.maxbin.077</strain>
    </source>
</reference>
<dbReference type="GO" id="GO:0005829">
    <property type="term" value="C:cytosol"/>
    <property type="evidence" value="ECO:0007669"/>
    <property type="project" value="TreeGrafter"/>
</dbReference>
<dbReference type="Pfam" id="PF08282">
    <property type="entry name" value="Hydrolase_3"/>
    <property type="match status" value="1"/>
</dbReference>
<evidence type="ECO:0000313" key="2">
    <source>
        <dbReference type="Proteomes" id="UP000811365"/>
    </source>
</evidence>
<dbReference type="AlphaFoldDB" id="A0A9E1GLJ6"/>
<protein>
    <submittedName>
        <fullName evidence="1">HAD hydrolase family protein</fullName>
    </submittedName>
</protein>
<gene>
    <name evidence="1" type="ORF">KH315_10450</name>
</gene>
<dbReference type="InterPro" id="IPR036412">
    <property type="entry name" value="HAD-like_sf"/>
</dbReference>
<comment type="caution">
    <text evidence="1">The sequence shown here is derived from an EMBL/GenBank/DDBJ whole genome shotgun (WGS) entry which is preliminary data.</text>
</comment>
<name>A0A9E1GLJ6_9FIRM</name>
<accession>A0A9E1GLJ6</accession>
<keyword evidence="1" id="KW-0378">Hydrolase</keyword>
<proteinExistence type="predicted"/>
<dbReference type="Gene3D" id="3.40.50.1000">
    <property type="entry name" value="HAD superfamily/HAD-like"/>
    <property type="match status" value="1"/>
</dbReference>
<organism evidence="1 2">
    <name type="scientific">Faecalibacterium prausnitzii</name>
    <dbReference type="NCBI Taxonomy" id="853"/>
    <lineage>
        <taxon>Bacteria</taxon>
        <taxon>Bacillati</taxon>
        <taxon>Bacillota</taxon>
        <taxon>Clostridia</taxon>
        <taxon>Eubacteriales</taxon>
        <taxon>Oscillospiraceae</taxon>
        <taxon>Faecalibacterium</taxon>
    </lineage>
</organism>
<dbReference type="GO" id="GO:0016791">
    <property type="term" value="F:phosphatase activity"/>
    <property type="evidence" value="ECO:0007669"/>
    <property type="project" value="UniProtKB-ARBA"/>
</dbReference>